<comment type="caution">
    <text evidence="1">The sequence shown here is derived from an EMBL/GenBank/DDBJ whole genome shotgun (WGS) entry which is preliminary data.</text>
</comment>
<dbReference type="RefSeq" id="WP_189129534.1">
    <property type="nucleotide sequence ID" value="NZ_BMMS01000001.1"/>
</dbReference>
<organism evidence="1 2">
    <name type="scientific">Wenjunlia tyrosinilytica</name>
    <dbReference type="NCBI Taxonomy" id="1544741"/>
    <lineage>
        <taxon>Bacteria</taxon>
        <taxon>Bacillati</taxon>
        <taxon>Actinomycetota</taxon>
        <taxon>Actinomycetes</taxon>
        <taxon>Kitasatosporales</taxon>
        <taxon>Streptomycetaceae</taxon>
        <taxon>Wenjunlia</taxon>
    </lineage>
</organism>
<name>A0A918DRW9_9ACTN</name>
<reference evidence="1" key="1">
    <citation type="journal article" date="2014" name="Int. J. Syst. Evol. Microbiol.">
        <title>Complete genome sequence of Corynebacterium casei LMG S-19264T (=DSM 44701T), isolated from a smear-ripened cheese.</title>
        <authorList>
            <consortium name="US DOE Joint Genome Institute (JGI-PGF)"/>
            <person name="Walter F."/>
            <person name="Albersmeier A."/>
            <person name="Kalinowski J."/>
            <person name="Ruckert C."/>
        </authorList>
    </citation>
    <scope>NUCLEOTIDE SEQUENCE</scope>
    <source>
        <strain evidence="1">CGMCC 4.7201</strain>
    </source>
</reference>
<keyword evidence="2" id="KW-1185">Reference proteome</keyword>
<keyword evidence="1" id="KW-0418">Kinase</keyword>
<dbReference type="SUPFAM" id="SSF52540">
    <property type="entry name" value="P-loop containing nucleoside triphosphate hydrolases"/>
    <property type="match status" value="1"/>
</dbReference>
<dbReference type="GO" id="GO:0016301">
    <property type="term" value="F:kinase activity"/>
    <property type="evidence" value="ECO:0007669"/>
    <property type="project" value="UniProtKB-KW"/>
</dbReference>
<protein>
    <submittedName>
        <fullName evidence="1">Nucleoside/nucleotide kinase family protein</fullName>
    </submittedName>
</protein>
<evidence type="ECO:0000313" key="2">
    <source>
        <dbReference type="Proteomes" id="UP000641932"/>
    </source>
</evidence>
<gene>
    <name evidence="1" type="ORF">GCM10012280_02420</name>
</gene>
<evidence type="ECO:0000313" key="1">
    <source>
        <dbReference type="EMBL" id="GGO80458.1"/>
    </source>
</evidence>
<proteinExistence type="predicted"/>
<dbReference type="EMBL" id="BMMS01000001">
    <property type="protein sequence ID" value="GGO80458.1"/>
    <property type="molecule type" value="Genomic_DNA"/>
</dbReference>
<dbReference type="PANTHER" id="PTHR10285">
    <property type="entry name" value="URIDINE KINASE"/>
    <property type="match status" value="1"/>
</dbReference>
<sequence length="208" mass="23061">MSDALIDDAVTLADSGDARKLLGLAGAPAAGKSTLARRLVDGVNRRLGPYTAAYVPLDGFHLSNARLERLGLRHRKGAPETFDVFGYLSLLRRLLSETEYPVHAPDFDRIVDEPVAASLVVPPRTRLVVTEGNYLADDAPGWREVGELLDELWFVEAADSVREERLRERHTTGGMTEESALAFIEASERPNAERVKRQRARCTRVVRV</sequence>
<keyword evidence="1" id="KW-0808">Transferase</keyword>
<dbReference type="InterPro" id="IPR027417">
    <property type="entry name" value="P-loop_NTPase"/>
</dbReference>
<dbReference type="Proteomes" id="UP000641932">
    <property type="component" value="Unassembled WGS sequence"/>
</dbReference>
<accession>A0A918DRW9</accession>
<dbReference type="NCBIfam" id="NF006743">
    <property type="entry name" value="PRK09270.1-2"/>
    <property type="match status" value="1"/>
</dbReference>
<dbReference type="AlphaFoldDB" id="A0A918DRW9"/>
<dbReference type="Gene3D" id="3.40.50.300">
    <property type="entry name" value="P-loop containing nucleotide triphosphate hydrolases"/>
    <property type="match status" value="1"/>
</dbReference>
<reference evidence="1" key="2">
    <citation type="submission" date="2020-09" db="EMBL/GenBank/DDBJ databases">
        <authorList>
            <person name="Sun Q."/>
            <person name="Zhou Y."/>
        </authorList>
    </citation>
    <scope>NUCLEOTIDE SEQUENCE</scope>
    <source>
        <strain evidence="1">CGMCC 4.7201</strain>
    </source>
</reference>